<gene>
    <name evidence="10" type="primary">TAH18</name>
    <name evidence="13" type="ORF">NA56DRAFT_744881</name>
</gene>
<proteinExistence type="inferred from homology"/>
<dbReference type="PANTHER" id="PTHR19384:SF10">
    <property type="entry name" value="NADPH-DEPENDENT DIFLAVIN OXIDOREDUCTASE 1"/>
    <property type="match status" value="1"/>
</dbReference>
<dbReference type="EMBL" id="KZ613469">
    <property type="protein sequence ID" value="PMD25877.1"/>
    <property type="molecule type" value="Genomic_DNA"/>
</dbReference>
<dbReference type="InterPro" id="IPR003097">
    <property type="entry name" value="CysJ-like_FAD-binding"/>
</dbReference>
<comment type="similarity">
    <text evidence="10">In the C-terminal section; belongs to the flavoprotein pyridine nucleotide cytochrome reductase family.</text>
</comment>
<dbReference type="GO" id="GO:0050660">
    <property type="term" value="F:flavin adenine dinucleotide binding"/>
    <property type="evidence" value="ECO:0007669"/>
    <property type="project" value="UniProtKB-UniRule"/>
</dbReference>
<dbReference type="GO" id="GO:0005634">
    <property type="term" value="C:nucleus"/>
    <property type="evidence" value="ECO:0007669"/>
    <property type="project" value="UniProtKB-ARBA"/>
</dbReference>
<dbReference type="Gene3D" id="1.20.990.10">
    <property type="entry name" value="NADPH-cytochrome p450 Reductase, Chain A, domain 3"/>
    <property type="match status" value="1"/>
</dbReference>
<comment type="similarity">
    <text evidence="10">In the N-terminal section; belongs to the flavodoxin family.</text>
</comment>
<dbReference type="Pfam" id="PF00258">
    <property type="entry name" value="Flavodoxin_1"/>
    <property type="match status" value="1"/>
</dbReference>
<dbReference type="PROSITE" id="PS51384">
    <property type="entry name" value="FAD_FR"/>
    <property type="match status" value="1"/>
</dbReference>
<dbReference type="InterPro" id="IPR029039">
    <property type="entry name" value="Flavoprotein-like_sf"/>
</dbReference>
<dbReference type="InterPro" id="IPR008254">
    <property type="entry name" value="Flavodoxin/NO_synth"/>
</dbReference>
<dbReference type="GO" id="GO:0005739">
    <property type="term" value="C:mitochondrion"/>
    <property type="evidence" value="ECO:0007669"/>
    <property type="project" value="UniProtKB-SubCell"/>
</dbReference>
<comment type="function">
    <text evidence="10">NADPH-dependent reductase which is a central component of the cytosolic iron-sulfur (Fe-S) protein assembly (CIA) machinery. Transfers electrons from NADPH via its FAD and FMN prosthetic groups to the [2Fe-2S] cluster of DRE2, another key component of the CIA machinery. In turn, this reduced cluster provides electrons for assembly of cytosolic iron-sulfur cluster proteins. Positively controls H(2)O(2)-induced cell death.</text>
</comment>
<feature type="domain" description="FAD-binding FR-type" evidence="12">
    <location>
        <begin position="277"/>
        <end position="530"/>
    </location>
</feature>
<evidence type="ECO:0000256" key="4">
    <source>
        <dbReference type="ARBA" id="ARBA00022630"/>
    </source>
</evidence>
<keyword evidence="7 10" id="KW-0521">NADP</keyword>
<sequence>MTDAPQGQRHDRNALILYGSETGNSQEAAEELGRIAERLHFVTRVSEMDHVEINILLKYSVVIFVISTTGQGEFPNNARKFWKSLLRKRLPPGCLDHVSFTTFGLGDSSYPQYNWSARKLHKRLEQLGAKEIYPRGEGDEQHTEGIDGTFLPWSVDLGKHLLAAHPLPEGVTPIPSDVPLPHKLILEVLKDFDPSDSKRRRTPKCSKMDLQKQKKVVAPASTKGKLTFQGESRAPMIYEPLVEPEPPTTCEQVKEDLPGVEEHYDNTFPPEDPLPIPDPTEVMLVCNRRLTPHTHWQDVRELTFIMSAEFSYDPGETVTIYPKNFPKDVQALINLMDWNDVADQPLHFKAKEPDLYLDKYLISGAPGLYALEGTSLRELLTHNLDITSIPKRSFFGLIAQHTTDPTHRDRLIEFSNHSYTDEYYDYTTRPRRSILEVLQDFPSVKIPWQFVCTFFPVIRGRAYSIASGGNGAKYIENPDYIQFQIIVALVKYRTVLKKVRQGLCSRYLASMPEETPLHVKFKKTEKFYKLAEESPEFPLILIAPGTGLAPARSLIWEREQLFTDGKLDVGKSYLFYGGRNKEADFLYSDEWEDYDTLQVEVYTAFSRDQKEKIYVQDIIRREGELIERLIREKNAIIYVCGSSGKMPKAVREALIDACAQHNPNGRSRKRITTVFEKFEKEGRYIQETW</sequence>
<dbReference type="SUPFAM" id="SSF52218">
    <property type="entry name" value="Flavoproteins"/>
    <property type="match status" value="1"/>
</dbReference>
<dbReference type="SUPFAM" id="SSF63380">
    <property type="entry name" value="Riboflavin synthase domain-like"/>
    <property type="match status" value="1"/>
</dbReference>
<dbReference type="InterPro" id="IPR039261">
    <property type="entry name" value="FNR_nucleotide-bd"/>
</dbReference>
<feature type="binding site" evidence="10">
    <location>
        <begin position="20"/>
        <end position="25"/>
    </location>
    <ligand>
        <name>FMN</name>
        <dbReference type="ChEBI" id="CHEBI:58210"/>
    </ligand>
</feature>
<dbReference type="OrthoDB" id="1856718at2759"/>
<evidence type="ECO:0000256" key="7">
    <source>
        <dbReference type="ARBA" id="ARBA00022857"/>
    </source>
</evidence>
<dbReference type="InterPro" id="IPR023173">
    <property type="entry name" value="NADPH_Cyt_P450_Rdtase_alpha"/>
</dbReference>
<comment type="caution">
    <text evidence="10">Lacks conserved residue(s) required for the propagation of feature annotation.</text>
</comment>
<dbReference type="PRINTS" id="PR00371">
    <property type="entry name" value="FPNCR"/>
</dbReference>
<dbReference type="Pfam" id="PF00667">
    <property type="entry name" value="FAD_binding_1"/>
    <property type="match status" value="1"/>
</dbReference>
<dbReference type="Pfam" id="PF00175">
    <property type="entry name" value="NAD_binding_1"/>
    <property type="match status" value="1"/>
</dbReference>
<dbReference type="HAMAP" id="MF_03178">
    <property type="entry name" value="NDOR1"/>
    <property type="match status" value="1"/>
</dbReference>
<feature type="binding site" evidence="10">
    <location>
        <position position="689"/>
    </location>
    <ligand>
        <name>FAD</name>
        <dbReference type="ChEBI" id="CHEBI:57692"/>
    </ligand>
</feature>
<keyword evidence="14" id="KW-1185">Reference proteome</keyword>
<feature type="binding site" evidence="10">
    <location>
        <begin position="612"/>
        <end position="616"/>
    </location>
    <ligand>
        <name>NADP(+)</name>
        <dbReference type="ChEBI" id="CHEBI:58349"/>
    </ligand>
</feature>
<dbReference type="AlphaFoldDB" id="A0A2J6QHY4"/>
<dbReference type="FunFam" id="3.40.50.80:FF:000030">
    <property type="entry name" value="NADPH-dependent diflavin oxidoreductase 1"/>
    <property type="match status" value="1"/>
</dbReference>
<dbReference type="Gene3D" id="3.40.50.360">
    <property type="match status" value="1"/>
</dbReference>
<dbReference type="GO" id="GO:0016226">
    <property type="term" value="P:iron-sulfur cluster assembly"/>
    <property type="evidence" value="ECO:0007669"/>
    <property type="project" value="UniProtKB-UniRule"/>
</dbReference>
<evidence type="ECO:0000256" key="8">
    <source>
        <dbReference type="ARBA" id="ARBA00023002"/>
    </source>
</evidence>
<dbReference type="STRING" id="1745343.A0A2J6QHY4"/>
<evidence type="ECO:0000256" key="1">
    <source>
        <dbReference type="ARBA" id="ARBA00001917"/>
    </source>
</evidence>
<dbReference type="InterPro" id="IPR001709">
    <property type="entry name" value="Flavoprot_Pyr_Nucl_cyt_Rdtase"/>
</dbReference>
<comment type="cofactor">
    <cofactor evidence="2 10">
        <name>FAD</name>
        <dbReference type="ChEBI" id="CHEBI:57692"/>
    </cofactor>
</comment>
<dbReference type="Gene3D" id="2.40.30.10">
    <property type="entry name" value="Translation factors"/>
    <property type="match status" value="1"/>
</dbReference>
<dbReference type="InterPro" id="IPR017938">
    <property type="entry name" value="Riboflavin_synthase-like_b-brl"/>
</dbReference>
<comment type="subunit">
    <text evidence="10">Interacts with DRE2; as part of the cytosolic iron-sulfur (Fe-S) protein assembly (CIA) machinery.</text>
</comment>
<dbReference type="GO" id="GO:0160246">
    <property type="term" value="F:NADPH-iron-sulfur [2Fe-2S] protein oxidoreductase activity"/>
    <property type="evidence" value="ECO:0007669"/>
    <property type="project" value="InterPro"/>
</dbReference>
<comment type="subcellular location">
    <subcellularLocation>
        <location evidence="10">Cytoplasm</location>
    </subcellularLocation>
    <subcellularLocation>
        <location evidence="10">Mitochondrion</location>
    </subcellularLocation>
    <text evidence="10">Relocalizes to mitochondria after H(2)O(2) exposure.</text>
</comment>
<feature type="domain" description="Flavodoxin-like" evidence="11">
    <location>
        <begin position="14"/>
        <end position="158"/>
    </location>
</feature>
<evidence type="ECO:0000256" key="10">
    <source>
        <dbReference type="HAMAP-Rule" id="MF_03178"/>
    </source>
</evidence>
<dbReference type="GO" id="GO:0005829">
    <property type="term" value="C:cytosol"/>
    <property type="evidence" value="ECO:0007669"/>
    <property type="project" value="TreeGrafter"/>
</dbReference>
<keyword evidence="3 10" id="KW-0963">Cytoplasm</keyword>
<accession>A0A2J6QHY4</accession>
<evidence type="ECO:0000313" key="13">
    <source>
        <dbReference type="EMBL" id="PMD25877.1"/>
    </source>
</evidence>
<dbReference type="PRINTS" id="PR00369">
    <property type="entry name" value="FLAVODOXIN"/>
</dbReference>
<evidence type="ECO:0000259" key="11">
    <source>
        <dbReference type="PROSITE" id="PS50902"/>
    </source>
</evidence>
<evidence type="ECO:0000256" key="6">
    <source>
        <dbReference type="ARBA" id="ARBA00022827"/>
    </source>
</evidence>
<feature type="binding site" evidence="10">
    <location>
        <begin position="502"/>
        <end position="505"/>
    </location>
    <ligand>
        <name>FAD</name>
        <dbReference type="ChEBI" id="CHEBI:57692"/>
    </ligand>
</feature>
<keyword evidence="4 10" id="KW-0285">Flavoprotein</keyword>
<dbReference type="Proteomes" id="UP000235672">
    <property type="component" value="Unassembled WGS sequence"/>
</dbReference>
<keyword evidence="9 10" id="KW-0496">Mitochondrion</keyword>
<name>A0A2J6QHY4_9HELO</name>
<keyword evidence="6 10" id="KW-0274">FAD</keyword>
<dbReference type="FunFam" id="1.20.990.10:FF:000013">
    <property type="entry name" value="NADPH-dependent diflavin oxidoreductase 1"/>
    <property type="match status" value="1"/>
</dbReference>
<dbReference type="GO" id="GO:0050661">
    <property type="term" value="F:NADP binding"/>
    <property type="evidence" value="ECO:0007669"/>
    <property type="project" value="UniProtKB-UniRule"/>
</dbReference>
<keyword evidence="5 10" id="KW-0288">FMN</keyword>
<dbReference type="PANTHER" id="PTHR19384">
    <property type="entry name" value="NITRIC OXIDE SYNTHASE-RELATED"/>
    <property type="match status" value="1"/>
</dbReference>
<dbReference type="PROSITE" id="PS50902">
    <property type="entry name" value="FLAVODOXIN_LIKE"/>
    <property type="match status" value="1"/>
</dbReference>
<comment type="similarity">
    <text evidence="10">Belongs to the NADPH-dependent diflavin oxidoreductase NDOR1 family.</text>
</comment>
<evidence type="ECO:0000256" key="2">
    <source>
        <dbReference type="ARBA" id="ARBA00001974"/>
    </source>
</evidence>
<evidence type="ECO:0000259" key="12">
    <source>
        <dbReference type="PROSITE" id="PS51384"/>
    </source>
</evidence>
<keyword evidence="8 10" id="KW-0560">Oxidoreductase</keyword>
<evidence type="ECO:0000256" key="3">
    <source>
        <dbReference type="ARBA" id="ARBA00022490"/>
    </source>
</evidence>
<protein>
    <recommendedName>
        <fullName evidence="10">NADPH-dependent diflavin oxidoreductase 1</fullName>
        <ecNumber evidence="10">1.18.1.-</ecNumber>
    </recommendedName>
    <alternativeName>
        <fullName evidence="10">NADPH-dependent FMN and FAD-containing oxidoreductase</fullName>
    </alternativeName>
</protein>
<reference evidence="13 14" key="1">
    <citation type="submission" date="2016-05" db="EMBL/GenBank/DDBJ databases">
        <title>A degradative enzymes factory behind the ericoid mycorrhizal symbiosis.</title>
        <authorList>
            <consortium name="DOE Joint Genome Institute"/>
            <person name="Martino E."/>
            <person name="Morin E."/>
            <person name="Grelet G."/>
            <person name="Kuo A."/>
            <person name="Kohler A."/>
            <person name="Daghino S."/>
            <person name="Barry K."/>
            <person name="Choi C."/>
            <person name="Cichocki N."/>
            <person name="Clum A."/>
            <person name="Copeland A."/>
            <person name="Hainaut M."/>
            <person name="Haridas S."/>
            <person name="Labutti K."/>
            <person name="Lindquist E."/>
            <person name="Lipzen A."/>
            <person name="Khouja H.-R."/>
            <person name="Murat C."/>
            <person name="Ohm R."/>
            <person name="Olson A."/>
            <person name="Spatafora J."/>
            <person name="Veneault-Fourrey C."/>
            <person name="Henrissat B."/>
            <person name="Grigoriev I."/>
            <person name="Martin F."/>
            <person name="Perotto S."/>
        </authorList>
    </citation>
    <scope>NUCLEOTIDE SEQUENCE [LARGE SCALE GENOMIC DNA]</scope>
    <source>
        <strain evidence="13 14">UAMH 7357</strain>
    </source>
</reference>
<dbReference type="EC" id="1.18.1.-" evidence="10"/>
<comment type="catalytic activity">
    <reaction evidence="10">
        <text>2 oxidized [2Fe-2S]-[protein] + NADPH = 2 reduced [2Fe-2S]-[protein] + NADP(+) + H(+)</text>
        <dbReference type="Rhea" id="RHEA:67716"/>
        <dbReference type="Rhea" id="RHEA-COMP:17327"/>
        <dbReference type="Rhea" id="RHEA-COMP:17328"/>
        <dbReference type="ChEBI" id="CHEBI:15378"/>
        <dbReference type="ChEBI" id="CHEBI:33737"/>
        <dbReference type="ChEBI" id="CHEBI:33738"/>
        <dbReference type="ChEBI" id="CHEBI:57783"/>
        <dbReference type="ChEBI" id="CHEBI:58349"/>
    </reaction>
</comment>
<dbReference type="SUPFAM" id="SSF52343">
    <property type="entry name" value="Ferredoxin reductase-like, C-terminal NADP-linked domain"/>
    <property type="match status" value="1"/>
</dbReference>
<feature type="binding site" evidence="10">
    <location>
        <position position="140"/>
    </location>
    <ligand>
        <name>FMN</name>
        <dbReference type="ChEBI" id="CHEBI:58210"/>
    </ligand>
</feature>
<dbReference type="GO" id="GO:0010181">
    <property type="term" value="F:FMN binding"/>
    <property type="evidence" value="ECO:0007669"/>
    <property type="project" value="UniProtKB-UniRule"/>
</dbReference>
<evidence type="ECO:0000256" key="5">
    <source>
        <dbReference type="ARBA" id="ARBA00022643"/>
    </source>
</evidence>
<feature type="binding site" evidence="10">
    <location>
        <position position="546"/>
    </location>
    <ligand>
        <name>NADP(+)</name>
        <dbReference type="ChEBI" id="CHEBI:58349"/>
    </ligand>
</feature>
<feature type="binding site" evidence="10">
    <location>
        <begin position="606"/>
        <end position="607"/>
    </location>
    <ligand>
        <name>NADP(+)</name>
        <dbReference type="ChEBI" id="CHEBI:58349"/>
    </ligand>
</feature>
<dbReference type="Gene3D" id="3.40.50.80">
    <property type="entry name" value="Nucleotide-binding domain of ferredoxin-NADP reductase (FNR) module"/>
    <property type="match status" value="1"/>
</dbReference>
<dbReference type="FunFam" id="3.40.50.360:FF:000015">
    <property type="entry name" value="NADPH-dependent diflavin oxidoreductase 1"/>
    <property type="match status" value="1"/>
</dbReference>
<feature type="binding site" evidence="10">
    <location>
        <begin position="67"/>
        <end position="70"/>
    </location>
    <ligand>
        <name>FMN</name>
        <dbReference type="ChEBI" id="CHEBI:58210"/>
    </ligand>
</feature>
<dbReference type="GO" id="GO:0016651">
    <property type="term" value="F:oxidoreductase activity, acting on NAD(P)H"/>
    <property type="evidence" value="ECO:0007669"/>
    <property type="project" value="UniProtKB-UniRule"/>
</dbReference>
<feature type="binding site" evidence="10">
    <location>
        <position position="431"/>
    </location>
    <ligand>
        <name>FAD</name>
        <dbReference type="ChEBI" id="CHEBI:57692"/>
    </ligand>
</feature>
<organism evidence="13 14">
    <name type="scientific">Hyaloscypha hepaticicola</name>
    <dbReference type="NCBI Taxonomy" id="2082293"/>
    <lineage>
        <taxon>Eukaryota</taxon>
        <taxon>Fungi</taxon>
        <taxon>Dikarya</taxon>
        <taxon>Ascomycota</taxon>
        <taxon>Pezizomycotina</taxon>
        <taxon>Leotiomycetes</taxon>
        <taxon>Helotiales</taxon>
        <taxon>Hyaloscyphaceae</taxon>
        <taxon>Hyaloscypha</taxon>
    </lineage>
</organism>
<evidence type="ECO:0000256" key="9">
    <source>
        <dbReference type="ARBA" id="ARBA00023128"/>
    </source>
</evidence>
<feature type="binding site" evidence="10">
    <location>
        <begin position="461"/>
        <end position="464"/>
    </location>
    <ligand>
        <name>FAD</name>
        <dbReference type="ChEBI" id="CHEBI:57692"/>
    </ligand>
</feature>
<dbReference type="InterPro" id="IPR017927">
    <property type="entry name" value="FAD-bd_FR_type"/>
</dbReference>
<comment type="cofactor">
    <cofactor evidence="1 10">
        <name>FMN</name>
        <dbReference type="ChEBI" id="CHEBI:58210"/>
    </cofactor>
</comment>
<dbReference type="InterPro" id="IPR001433">
    <property type="entry name" value="OxRdtase_FAD/NAD-bd"/>
</dbReference>
<evidence type="ECO:0000313" key="14">
    <source>
        <dbReference type="Proteomes" id="UP000235672"/>
    </source>
</evidence>
<dbReference type="InterPro" id="IPR001094">
    <property type="entry name" value="Flavdoxin-like"/>
</dbReference>
<dbReference type="InterPro" id="IPR028879">
    <property type="entry name" value="NDOR1"/>
</dbReference>